<dbReference type="AlphaFoldDB" id="K4RH37"/>
<sequence>MLISPKEKLVTTPRSAALERLAYTLAAPVLAAAPNLYPDSPVNQVVQLAGAAGIGGWFLAYKSDEPGAGRKILRWSPLVLAAAVDVAAGHTGGFGPYWLDGLLAAGWAAAGYLVMPFSRHTRRRHRPALAAPAPQLAPAEAPESAVAQPDDGADLLTRDARVLWEEAGMPGRTHIVKATRHPGMQHDMTLLLRASETGRPITGLSEAAVAAPFGVHSSDVVLAEVAIQPGRQGGPGWMEARLTPDANARRRTQPTAQERWTDRVGGPKGGAPGSELVHKTRDDERGVTFYRARMADATDTPRIDLAKVCRALGLPEDDSCVFVLIDGSEFLISAFDQPPLSQIFSATCELLTPDAKGMYVCGFTITGQPVKTMVYQHDKNAPAHGLTLGVSRSGKTQFFAIHMAAQSLDGQVVWLGTVRKDEKTTVLGRYIDRQGSNALWMARSLRAAKALCEIRAEMPWPHDGQPHDYKPGDPRCPYRQLNVYGDEFMTAAQDADFGEFIQKDGEDLTVTGLKYGIGFNPAGQSPFAHNGFSTEMKDNLRQNSRPVIFNMGSPGATRKAAEGTMENAYDVPTIPARYSRTEGSAIERAMRGEADPENGVSTGGVAVIVLDNGRAMLMRSLYADFDTDLSNLFPDEVNRLTDYEISELDKRGLWFDWNEPMRPGEFWPEPDEDDEGEGRSRRHGGGRQGGGGRGSKGGGRRSEQVASPRQALEAIKSLTDA</sequence>
<keyword evidence="2" id="KW-0614">Plasmid</keyword>
<feature type="region of interest" description="Disordered" evidence="1">
    <location>
        <begin position="663"/>
        <end position="721"/>
    </location>
</feature>
<evidence type="ECO:0000313" key="2">
    <source>
        <dbReference type="EMBL" id="CCK32934.1"/>
    </source>
</evidence>
<feature type="region of interest" description="Disordered" evidence="1">
    <location>
        <begin position="126"/>
        <end position="150"/>
    </location>
</feature>
<dbReference type="eggNOG" id="COG1674">
    <property type="taxonomic scope" value="Bacteria"/>
</dbReference>
<dbReference type="EMBL" id="HE971710">
    <property type="protein sequence ID" value="CCK32934.1"/>
    <property type="molecule type" value="Genomic_DNA"/>
</dbReference>
<reference evidence="2 3" key="1">
    <citation type="journal article" date="2012" name="J. Bacteriol.">
        <title>Genome sequence of the bacterium Streptomyces davawensis JCM 4913 and heterologous production of the unique antibiotic roseoflavin.</title>
        <authorList>
            <person name="Jankowitsch F."/>
            <person name="Schwarz J."/>
            <person name="Ruckert C."/>
            <person name="Gust B."/>
            <person name="Szczepanowski R."/>
            <person name="Blom J."/>
            <person name="Pelzer S."/>
            <person name="Kalinowski J."/>
            <person name="Mack M."/>
        </authorList>
    </citation>
    <scope>NUCLEOTIDE SEQUENCE [LARGE SCALE GENOMIC DNA]</scope>
    <source>
        <strain evidence="3">DSM 101723 / JCM 4913 / KCC S-0913 / 768</strain>
        <plasmid evidence="2 3">pSDA1</plasmid>
    </source>
</reference>
<feature type="region of interest" description="Disordered" evidence="1">
    <location>
        <begin position="247"/>
        <end position="277"/>
    </location>
</feature>
<accession>K4RH37</accession>
<proteinExistence type="predicted"/>
<dbReference type="KEGG" id="sdv:BN159_p56"/>
<dbReference type="PATRIC" id="fig|1214101.3.peg.8643"/>
<gene>
    <name evidence="2" type="primary">traA3</name>
    <name evidence="2" type="ORF">BN159_p56</name>
</gene>
<protein>
    <submittedName>
        <fullName evidence="2">Putative plasmid transfer protein, (ATP/GTP-binding)</fullName>
    </submittedName>
</protein>
<name>K4RH37_STRDJ</name>
<feature type="compositionally biased region" description="Gly residues" evidence="1">
    <location>
        <begin position="686"/>
        <end position="697"/>
    </location>
</feature>
<evidence type="ECO:0000256" key="1">
    <source>
        <dbReference type="SAM" id="MobiDB-lite"/>
    </source>
</evidence>
<geneLocation type="plasmid" evidence="2 3">
    <name>pSDA1</name>
</geneLocation>
<feature type="compositionally biased region" description="Low complexity" evidence="1">
    <location>
        <begin position="128"/>
        <end position="145"/>
    </location>
</feature>
<organism evidence="3">
    <name type="scientific">Streptomyces davaonensis (strain DSM 101723 / JCM 4913 / KCC S-0913 / 768)</name>
    <dbReference type="NCBI Taxonomy" id="1214101"/>
    <lineage>
        <taxon>Bacteria</taxon>
        <taxon>Bacillati</taxon>
        <taxon>Actinomycetota</taxon>
        <taxon>Actinomycetes</taxon>
        <taxon>Kitasatosporales</taxon>
        <taxon>Streptomycetaceae</taxon>
        <taxon>Streptomyces</taxon>
    </lineage>
</organism>
<dbReference type="HOGENOM" id="CLU_393758_0_0_11"/>
<evidence type="ECO:0000313" key="3">
    <source>
        <dbReference type="Proteomes" id="UP000008043"/>
    </source>
</evidence>
<dbReference type="Proteomes" id="UP000008043">
    <property type="component" value="Plasmid pSDA1"/>
</dbReference>
<keyword evidence="3" id="KW-1185">Reference proteome</keyword>